<evidence type="ECO:0000256" key="1">
    <source>
        <dbReference type="SAM" id="MobiDB-lite"/>
    </source>
</evidence>
<gene>
    <name evidence="2" type="ORF">LshimejAT787_0311660</name>
</gene>
<comment type="caution">
    <text evidence="2">The sequence shown here is derived from an EMBL/GenBank/DDBJ whole genome shotgun (WGS) entry which is preliminary data.</text>
</comment>
<reference evidence="2" key="1">
    <citation type="submission" date="2022-07" db="EMBL/GenBank/DDBJ databases">
        <title>The genome of Lyophyllum shimeji provides insight into the initial evolution of ectomycorrhizal fungal genome.</title>
        <authorList>
            <person name="Kobayashi Y."/>
            <person name="Shibata T."/>
            <person name="Hirakawa H."/>
            <person name="Shigenobu S."/>
            <person name="Nishiyama T."/>
            <person name="Yamada A."/>
            <person name="Hasebe M."/>
            <person name="Kawaguchi M."/>
        </authorList>
    </citation>
    <scope>NUCLEOTIDE SEQUENCE</scope>
    <source>
        <strain evidence="2">AT787</strain>
    </source>
</reference>
<name>A0A9P3UJE3_LYOSH</name>
<sequence length="415" mass="47100">MYLSLAFSPLHTLSAQFRSHSYFVFVVMGSETLHATWFTRFKVDKKTQKNGFDRLSFPALAPPDVLLEIVNLTANLYYFDRMAECRRLSLVCRSLNDACGSIIFSRYRLDIRTEPGYRRKVYPPGSPTHEWDEATIKLRLAHLRSKAAFVRELTIVDLAWLRAALDPEAFSPKLMSELIPVLRTLHSVTSFSLIGPSNTRISLPMELWDWLVQVSPSELSLHGRFEIDAPAGQDLKAIGGLRKLSLDPYGIHFTPILDVLQPSKLQVMYDDWTGVAGKKLLASRDLLPLKPTSPKLASVEVGINSLATTFDKPVLDFSSVPNATIHVDAYFHVQLKLHIPGAWRYTKSRLQQIFAEDLSGFDVSRATKQTVAKIYRSPGNGWTPTRQDHIGGEEKDRQEAENMEAYYRSRPCRRF</sequence>
<dbReference type="EMBL" id="BRPK01000003">
    <property type="protein sequence ID" value="GLB36879.1"/>
    <property type="molecule type" value="Genomic_DNA"/>
</dbReference>
<protein>
    <submittedName>
        <fullName evidence="2">Uncharacterized protein</fullName>
    </submittedName>
</protein>
<evidence type="ECO:0000313" key="3">
    <source>
        <dbReference type="Proteomes" id="UP001063166"/>
    </source>
</evidence>
<feature type="region of interest" description="Disordered" evidence="1">
    <location>
        <begin position="382"/>
        <end position="402"/>
    </location>
</feature>
<feature type="compositionally biased region" description="Basic and acidic residues" evidence="1">
    <location>
        <begin position="386"/>
        <end position="400"/>
    </location>
</feature>
<dbReference type="Proteomes" id="UP001063166">
    <property type="component" value="Unassembled WGS sequence"/>
</dbReference>
<dbReference type="OrthoDB" id="3061893at2759"/>
<keyword evidence="3" id="KW-1185">Reference proteome</keyword>
<proteinExistence type="predicted"/>
<accession>A0A9P3UJE3</accession>
<dbReference type="AlphaFoldDB" id="A0A9P3UJE3"/>
<organism evidence="2 3">
    <name type="scientific">Lyophyllum shimeji</name>
    <name type="common">Hon-shimeji</name>
    <name type="synonym">Tricholoma shimeji</name>
    <dbReference type="NCBI Taxonomy" id="47721"/>
    <lineage>
        <taxon>Eukaryota</taxon>
        <taxon>Fungi</taxon>
        <taxon>Dikarya</taxon>
        <taxon>Basidiomycota</taxon>
        <taxon>Agaricomycotina</taxon>
        <taxon>Agaricomycetes</taxon>
        <taxon>Agaricomycetidae</taxon>
        <taxon>Agaricales</taxon>
        <taxon>Tricholomatineae</taxon>
        <taxon>Lyophyllaceae</taxon>
        <taxon>Lyophyllum</taxon>
    </lineage>
</organism>
<evidence type="ECO:0000313" key="2">
    <source>
        <dbReference type="EMBL" id="GLB36879.1"/>
    </source>
</evidence>